<evidence type="ECO:0008006" key="3">
    <source>
        <dbReference type="Google" id="ProtNLM"/>
    </source>
</evidence>
<name>A0A7K0DZZ7_9NOCA</name>
<accession>A0A7K0DZZ7</accession>
<dbReference type="RefSeq" id="WP_153348389.1">
    <property type="nucleotide sequence ID" value="NZ_WEGI01000017.1"/>
</dbReference>
<dbReference type="PANTHER" id="PTHR37816:SF3">
    <property type="entry name" value="MODULATES DNA TOPOLOGY"/>
    <property type="match status" value="1"/>
</dbReference>
<dbReference type="AlphaFoldDB" id="A0A7K0DZZ7"/>
<comment type="caution">
    <text evidence="1">The sequence shown here is derived from an EMBL/GenBank/DDBJ whole genome shotgun (WGS) entry which is preliminary data.</text>
</comment>
<sequence>MDRIAILGCGGSGKTYLANRIAALLDLPLTHLDAVYYDLQWKPLPQNDFAQRQHELVAPQRWLIEGNHAGTLPIRLQAADTVIFLDLPATTCLTGILQRRLRYRGGQHTEAGVYDRITWNFFRYIWGYRHTMRPRVRELIAEHGTHARLITLTSRRGIRRFLRTLDAEQSAPQ</sequence>
<evidence type="ECO:0000313" key="1">
    <source>
        <dbReference type="EMBL" id="MQY31107.1"/>
    </source>
</evidence>
<organism evidence="1 2">
    <name type="scientific">Nocardia aurantia</name>
    <dbReference type="NCBI Taxonomy" id="2585199"/>
    <lineage>
        <taxon>Bacteria</taxon>
        <taxon>Bacillati</taxon>
        <taxon>Actinomycetota</taxon>
        <taxon>Actinomycetes</taxon>
        <taxon>Mycobacteriales</taxon>
        <taxon>Nocardiaceae</taxon>
        <taxon>Nocardia</taxon>
    </lineage>
</organism>
<gene>
    <name evidence="1" type="ORF">NRB56_67140</name>
</gene>
<dbReference type="PANTHER" id="PTHR37816">
    <property type="entry name" value="YALI0E33011P"/>
    <property type="match status" value="1"/>
</dbReference>
<dbReference type="Proteomes" id="UP000431401">
    <property type="component" value="Unassembled WGS sequence"/>
</dbReference>
<dbReference type="EMBL" id="WEGI01000017">
    <property type="protein sequence ID" value="MQY31107.1"/>
    <property type="molecule type" value="Genomic_DNA"/>
</dbReference>
<dbReference type="InterPro" id="IPR027417">
    <property type="entry name" value="P-loop_NTPase"/>
</dbReference>
<dbReference type="Gene3D" id="3.40.50.300">
    <property type="entry name" value="P-loop containing nucleotide triphosphate hydrolases"/>
    <property type="match status" value="1"/>
</dbReference>
<dbReference type="SUPFAM" id="SSF52540">
    <property type="entry name" value="P-loop containing nucleoside triphosphate hydrolases"/>
    <property type="match status" value="1"/>
</dbReference>
<dbReference type="OrthoDB" id="3199600at2"/>
<evidence type="ECO:0000313" key="2">
    <source>
        <dbReference type="Proteomes" id="UP000431401"/>
    </source>
</evidence>
<protein>
    <recommendedName>
        <fullName evidence="3">Topology modulation protein</fullName>
    </recommendedName>
</protein>
<keyword evidence="2" id="KW-1185">Reference proteome</keyword>
<proteinExistence type="predicted"/>
<dbReference type="InterPro" id="IPR052922">
    <property type="entry name" value="Cytidylate_Kinase-2"/>
</dbReference>
<reference evidence="1 2" key="1">
    <citation type="submission" date="2019-10" db="EMBL/GenBank/DDBJ databases">
        <title>Nocardia macrotermitis sp. nov. and Nocardia aurantia sp. nov., isolated from the gut of fungus growing-termite Macrotermes natalensis.</title>
        <authorList>
            <person name="Benndorf R."/>
            <person name="Schwitalla J."/>
            <person name="Martin K."/>
            <person name="De Beer W."/>
            <person name="Kaster A.-K."/>
            <person name="Vollmers J."/>
            <person name="Poulsen M."/>
            <person name="Beemelmanns C."/>
        </authorList>
    </citation>
    <scope>NUCLEOTIDE SEQUENCE [LARGE SCALE GENOMIC DNA]</scope>
    <source>
        <strain evidence="1 2">RB56</strain>
    </source>
</reference>